<evidence type="ECO:0000313" key="3">
    <source>
        <dbReference type="Proteomes" id="UP000011115"/>
    </source>
</evidence>
<organism evidence="2 3">
    <name type="scientific">Solanum tuberosum</name>
    <name type="common">Potato</name>
    <dbReference type="NCBI Taxonomy" id="4113"/>
    <lineage>
        <taxon>Eukaryota</taxon>
        <taxon>Viridiplantae</taxon>
        <taxon>Streptophyta</taxon>
        <taxon>Embryophyta</taxon>
        <taxon>Tracheophyta</taxon>
        <taxon>Spermatophyta</taxon>
        <taxon>Magnoliopsida</taxon>
        <taxon>eudicotyledons</taxon>
        <taxon>Gunneridae</taxon>
        <taxon>Pentapetalae</taxon>
        <taxon>asterids</taxon>
        <taxon>lamiids</taxon>
        <taxon>Solanales</taxon>
        <taxon>Solanaceae</taxon>
        <taxon>Solanoideae</taxon>
        <taxon>Solaneae</taxon>
        <taxon>Solanum</taxon>
    </lineage>
</organism>
<name>M1CI45_SOLTU</name>
<dbReference type="Gramene" id="PGSC0003DMT400067922">
    <property type="protein sequence ID" value="PGSC0003DMT400067922"/>
    <property type="gene ID" value="PGSC0003DMG401026419"/>
</dbReference>
<dbReference type="eggNOG" id="ENOG502QQIR">
    <property type="taxonomic scope" value="Eukaryota"/>
</dbReference>
<dbReference type="Proteomes" id="UP000011115">
    <property type="component" value="Unassembled WGS sequence"/>
</dbReference>
<proteinExistence type="predicted"/>
<reference evidence="3" key="1">
    <citation type="journal article" date="2011" name="Nature">
        <title>Genome sequence and analysis of the tuber crop potato.</title>
        <authorList>
            <consortium name="The Potato Genome Sequencing Consortium"/>
        </authorList>
    </citation>
    <scope>NUCLEOTIDE SEQUENCE [LARGE SCALE GENOMIC DNA]</scope>
    <source>
        <strain evidence="3">cv. DM1-3 516 R44</strain>
    </source>
</reference>
<accession>M1CI45</accession>
<evidence type="ECO:0000313" key="2">
    <source>
        <dbReference type="EnsemblPlants" id="PGSC0003DMT400067922"/>
    </source>
</evidence>
<evidence type="ECO:0000256" key="1">
    <source>
        <dbReference type="SAM" id="MobiDB-lite"/>
    </source>
</evidence>
<feature type="region of interest" description="Disordered" evidence="1">
    <location>
        <begin position="1"/>
        <end position="125"/>
    </location>
</feature>
<dbReference type="InParanoid" id="M1CI45"/>
<dbReference type="EnsemblPlants" id="PGSC0003DMT400067922">
    <property type="protein sequence ID" value="PGSC0003DMT400067922"/>
    <property type="gene ID" value="PGSC0003DMG401026419"/>
</dbReference>
<feature type="compositionally biased region" description="Pro residues" evidence="1">
    <location>
        <begin position="108"/>
        <end position="117"/>
    </location>
</feature>
<dbReference type="AlphaFoldDB" id="M1CI45"/>
<dbReference type="HOGENOM" id="CLU_1380245_0_0_1"/>
<sequence length="198" mass="21538">MYGRPPYNGGGWHGAQPPFNGWPRAEPPYNGGGSSWRGAEPPLYGRGSGWNGAAPPPPPPLGYQSPHVNHHPQSPNLFHPSNNPNFPVQNPNFRGFPVQTKPRFQFQRPPPPPPPPQAKSSSNSGEIVLKVDRAVKKARRDLVEAGETVSTWKVSQAALAIVKADSWESLGVKMQNVPSLHSLILIEGKVHLRALIAK</sequence>
<keyword evidence="3" id="KW-1185">Reference proteome</keyword>
<feature type="compositionally biased region" description="Low complexity" evidence="1">
    <location>
        <begin position="80"/>
        <end position="92"/>
    </location>
</feature>
<dbReference type="PaxDb" id="4113-PGSC0003DMT400067922"/>
<reference evidence="2" key="2">
    <citation type="submission" date="2015-06" db="UniProtKB">
        <authorList>
            <consortium name="EnsemblPlants"/>
        </authorList>
    </citation>
    <scope>IDENTIFICATION</scope>
    <source>
        <strain evidence="2">DM1-3 516 R44</strain>
    </source>
</reference>
<protein>
    <submittedName>
        <fullName evidence="2">Unknow protein</fullName>
    </submittedName>
</protein>